<reference evidence="1" key="1">
    <citation type="journal article" date="2022" name="Plant J.">
        <title>Strategies of tolerance reflected in two North American maple genomes.</title>
        <authorList>
            <person name="McEvoy S.L."/>
            <person name="Sezen U.U."/>
            <person name="Trouern-Trend A."/>
            <person name="McMahon S.M."/>
            <person name="Schaberg P.G."/>
            <person name="Yang J."/>
            <person name="Wegrzyn J.L."/>
            <person name="Swenson N.G."/>
        </authorList>
    </citation>
    <scope>NUCLEOTIDE SEQUENCE</scope>
    <source>
        <strain evidence="1">91603</strain>
    </source>
</reference>
<sequence>MTIVGDSSIDGSIAVAGLLHHNQPTTWHPSSPSALPAYRFSFSFEMESDRWVLQVHIFLEKRGHGA</sequence>
<gene>
    <name evidence="1" type="ORF">LWI28_006499</name>
</gene>
<proteinExistence type="predicted"/>
<reference evidence="1" key="2">
    <citation type="submission" date="2023-02" db="EMBL/GenBank/DDBJ databases">
        <authorList>
            <person name="Swenson N.G."/>
            <person name="Wegrzyn J.L."/>
            <person name="Mcevoy S.L."/>
        </authorList>
    </citation>
    <scope>NUCLEOTIDE SEQUENCE</scope>
    <source>
        <strain evidence="1">91603</strain>
        <tissue evidence="1">Leaf</tissue>
    </source>
</reference>
<protein>
    <submittedName>
        <fullName evidence="1">Uncharacterized protein</fullName>
    </submittedName>
</protein>
<dbReference type="AlphaFoldDB" id="A0AAD5IPB9"/>
<dbReference type="EMBL" id="JAJSOW010000103">
    <property type="protein sequence ID" value="KAI9173788.1"/>
    <property type="molecule type" value="Genomic_DNA"/>
</dbReference>
<accession>A0AAD5IPB9</accession>
<evidence type="ECO:0000313" key="1">
    <source>
        <dbReference type="EMBL" id="KAI9173788.1"/>
    </source>
</evidence>
<name>A0AAD5IPB9_ACENE</name>
<dbReference type="Proteomes" id="UP001064489">
    <property type="component" value="Chromosome 8"/>
</dbReference>
<evidence type="ECO:0000313" key="2">
    <source>
        <dbReference type="Proteomes" id="UP001064489"/>
    </source>
</evidence>
<organism evidence="1 2">
    <name type="scientific">Acer negundo</name>
    <name type="common">Box elder</name>
    <dbReference type="NCBI Taxonomy" id="4023"/>
    <lineage>
        <taxon>Eukaryota</taxon>
        <taxon>Viridiplantae</taxon>
        <taxon>Streptophyta</taxon>
        <taxon>Embryophyta</taxon>
        <taxon>Tracheophyta</taxon>
        <taxon>Spermatophyta</taxon>
        <taxon>Magnoliopsida</taxon>
        <taxon>eudicotyledons</taxon>
        <taxon>Gunneridae</taxon>
        <taxon>Pentapetalae</taxon>
        <taxon>rosids</taxon>
        <taxon>malvids</taxon>
        <taxon>Sapindales</taxon>
        <taxon>Sapindaceae</taxon>
        <taxon>Hippocastanoideae</taxon>
        <taxon>Acereae</taxon>
        <taxon>Acer</taxon>
    </lineage>
</organism>
<comment type="caution">
    <text evidence="1">The sequence shown here is derived from an EMBL/GenBank/DDBJ whole genome shotgun (WGS) entry which is preliminary data.</text>
</comment>
<keyword evidence="2" id="KW-1185">Reference proteome</keyword>